<dbReference type="Proteomes" id="UP000821837">
    <property type="component" value="Chromosome 3"/>
</dbReference>
<gene>
    <name evidence="1" type="ORF">HPB52_014227</name>
</gene>
<sequence>MASAIQPPLFLSSPGDPSIPWPEWKLIFQAYVDAVREEAGKPERSETLLLNALGRAGLKLYYTLCAANGPGKQASSDPSKTQIVDSFRANLSSVSLPVCVPSPDLAGSAR</sequence>
<reference evidence="1" key="1">
    <citation type="journal article" date="2020" name="Cell">
        <title>Large-Scale Comparative Analyses of Tick Genomes Elucidate Their Genetic Diversity and Vector Capacities.</title>
        <authorList>
            <consortium name="Tick Genome and Microbiome Consortium (TIGMIC)"/>
            <person name="Jia N."/>
            <person name="Wang J."/>
            <person name="Shi W."/>
            <person name="Du L."/>
            <person name="Sun Y."/>
            <person name="Zhan W."/>
            <person name="Jiang J.F."/>
            <person name="Wang Q."/>
            <person name="Zhang B."/>
            <person name="Ji P."/>
            <person name="Bell-Sakyi L."/>
            <person name="Cui X.M."/>
            <person name="Yuan T.T."/>
            <person name="Jiang B.G."/>
            <person name="Yang W.F."/>
            <person name="Lam T.T."/>
            <person name="Chang Q.C."/>
            <person name="Ding S.J."/>
            <person name="Wang X.J."/>
            <person name="Zhu J.G."/>
            <person name="Ruan X.D."/>
            <person name="Zhao L."/>
            <person name="Wei J.T."/>
            <person name="Ye R.Z."/>
            <person name="Que T.C."/>
            <person name="Du C.H."/>
            <person name="Zhou Y.H."/>
            <person name="Cheng J.X."/>
            <person name="Dai P.F."/>
            <person name="Guo W.B."/>
            <person name="Han X.H."/>
            <person name="Huang E.J."/>
            <person name="Li L.F."/>
            <person name="Wei W."/>
            <person name="Gao Y.C."/>
            <person name="Liu J.Z."/>
            <person name="Shao H.Z."/>
            <person name="Wang X."/>
            <person name="Wang C.C."/>
            <person name="Yang T.C."/>
            <person name="Huo Q.B."/>
            <person name="Li W."/>
            <person name="Chen H.Y."/>
            <person name="Chen S.E."/>
            <person name="Zhou L.G."/>
            <person name="Ni X.B."/>
            <person name="Tian J.H."/>
            <person name="Sheng Y."/>
            <person name="Liu T."/>
            <person name="Pan Y.S."/>
            <person name="Xia L.Y."/>
            <person name="Li J."/>
            <person name="Zhao F."/>
            <person name="Cao W.C."/>
        </authorList>
    </citation>
    <scope>NUCLEOTIDE SEQUENCE</scope>
    <source>
        <strain evidence="1">Rsan-2018</strain>
    </source>
</reference>
<organism evidence="1 2">
    <name type="scientific">Rhipicephalus sanguineus</name>
    <name type="common">Brown dog tick</name>
    <name type="synonym">Ixodes sanguineus</name>
    <dbReference type="NCBI Taxonomy" id="34632"/>
    <lineage>
        <taxon>Eukaryota</taxon>
        <taxon>Metazoa</taxon>
        <taxon>Ecdysozoa</taxon>
        <taxon>Arthropoda</taxon>
        <taxon>Chelicerata</taxon>
        <taxon>Arachnida</taxon>
        <taxon>Acari</taxon>
        <taxon>Parasitiformes</taxon>
        <taxon>Ixodida</taxon>
        <taxon>Ixodoidea</taxon>
        <taxon>Ixodidae</taxon>
        <taxon>Rhipicephalinae</taxon>
        <taxon>Rhipicephalus</taxon>
        <taxon>Rhipicephalus</taxon>
    </lineage>
</organism>
<accession>A0A9D4SZ84</accession>
<comment type="caution">
    <text evidence="1">The sequence shown here is derived from an EMBL/GenBank/DDBJ whole genome shotgun (WGS) entry which is preliminary data.</text>
</comment>
<evidence type="ECO:0000313" key="2">
    <source>
        <dbReference type="Proteomes" id="UP000821837"/>
    </source>
</evidence>
<name>A0A9D4SZ84_RHISA</name>
<dbReference type="EMBL" id="JABSTV010001249">
    <property type="protein sequence ID" value="KAH7962084.1"/>
    <property type="molecule type" value="Genomic_DNA"/>
</dbReference>
<protein>
    <submittedName>
        <fullName evidence="1">Uncharacterized protein</fullName>
    </submittedName>
</protein>
<proteinExistence type="predicted"/>
<reference evidence="1" key="2">
    <citation type="submission" date="2021-09" db="EMBL/GenBank/DDBJ databases">
        <authorList>
            <person name="Jia N."/>
            <person name="Wang J."/>
            <person name="Shi W."/>
            <person name="Du L."/>
            <person name="Sun Y."/>
            <person name="Zhan W."/>
            <person name="Jiang J."/>
            <person name="Wang Q."/>
            <person name="Zhang B."/>
            <person name="Ji P."/>
            <person name="Sakyi L.B."/>
            <person name="Cui X."/>
            <person name="Yuan T."/>
            <person name="Jiang B."/>
            <person name="Yang W."/>
            <person name="Lam T.T.-Y."/>
            <person name="Chang Q."/>
            <person name="Ding S."/>
            <person name="Wang X."/>
            <person name="Zhu J."/>
            <person name="Ruan X."/>
            <person name="Zhao L."/>
            <person name="Wei J."/>
            <person name="Que T."/>
            <person name="Du C."/>
            <person name="Cheng J."/>
            <person name="Dai P."/>
            <person name="Han X."/>
            <person name="Huang E."/>
            <person name="Gao Y."/>
            <person name="Liu J."/>
            <person name="Shao H."/>
            <person name="Ye R."/>
            <person name="Li L."/>
            <person name="Wei W."/>
            <person name="Wang X."/>
            <person name="Wang C."/>
            <person name="Huo Q."/>
            <person name="Li W."/>
            <person name="Guo W."/>
            <person name="Chen H."/>
            <person name="Chen S."/>
            <person name="Zhou L."/>
            <person name="Zhou L."/>
            <person name="Ni X."/>
            <person name="Tian J."/>
            <person name="Zhou Y."/>
            <person name="Sheng Y."/>
            <person name="Liu T."/>
            <person name="Pan Y."/>
            <person name="Xia L."/>
            <person name="Li J."/>
            <person name="Zhao F."/>
            <person name="Cao W."/>
        </authorList>
    </citation>
    <scope>NUCLEOTIDE SEQUENCE</scope>
    <source>
        <strain evidence="1">Rsan-2018</strain>
        <tissue evidence="1">Larvae</tissue>
    </source>
</reference>
<evidence type="ECO:0000313" key="1">
    <source>
        <dbReference type="EMBL" id="KAH7962084.1"/>
    </source>
</evidence>
<keyword evidence="2" id="KW-1185">Reference proteome</keyword>
<dbReference type="AlphaFoldDB" id="A0A9D4SZ84"/>